<dbReference type="Pfam" id="PF03471">
    <property type="entry name" value="CorC_HlyC"/>
    <property type="match status" value="1"/>
</dbReference>
<reference evidence="11 12" key="1">
    <citation type="submission" date="2017-03" db="EMBL/GenBank/DDBJ databases">
        <title>Comparative genomics of honeybee gut symbionts reveal geographically distinct and subgroup specific antibiotic resistance.</title>
        <authorList>
            <person name="Ludvigsen J."/>
            <person name="Porcellato D."/>
            <person name="Labee-Lund T.M."/>
            <person name="Amdam G.V."/>
            <person name="Rudi K."/>
        </authorList>
    </citation>
    <scope>NUCLEOTIDE SEQUENCE [LARGE SCALE GENOMIC DNA]</scope>
    <source>
        <strain evidence="11 12">A-4-12</strain>
    </source>
</reference>
<dbReference type="Pfam" id="PF00571">
    <property type="entry name" value="CBS"/>
    <property type="match status" value="2"/>
</dbReference>
<feature type="domain" description="CBS" evidence="10">
    <location>
        <begin position="132"/>
        <end position="189"/>
    </location>
</feature>
<comment type="similarity">
    <text evidence="1">Belongs to the UPF0053 family.</text>
</comment>
<evidence type="ECO:0000256" key="5">
    <source>
        <dbReference type="ARBA" id="ARBA00023122"/>
    </source>
</evidence>
<dbReference type="InterPro" id="IPR016169">
    <property type="entry name" value="FAD-bd_PCMH_sub2"/>
</dbReference>
<comment type="function">
    <text evidence="7">Plays a role in the transport of magnesium and cobalt ions.</text>
</comment>
<dbReference type="Gene3D" id="3.10.580.10">
    <property type="entry name" value="CBS-domain"/>
    <property type="match status" value="1"/>
</dbReference>
<organism evidence="11 12">
    <name type="scientific">Gilliamella apis</name>
    <dbReference type="NCBI Taxonomy" id="1970738"/>
    <lineage>
        <taxon>Bacteria</taxon>
        <taxon>Pseudomonadati</taxon>
        <taxon>Pseudomonadota</taxon>
        <taxon>Gammaproteobacteria</taxon>
        <taxon>Orbales</taxon>
        <taxon>Orbaceae</taxon>
        <taxon>Gilliamella</taxon>
    </lineage>
</organism>
<evidence type="ECO:0000256" key="8">
    <source>
        <dbReference type="ARBA" id="ARBA00040729"/>
    </source>
</evidence>
<evidence type="ECO:0000256" key="3">
    <source>
        <dbReference type="ARBA" id="ARBA00022737"/>
    </source>
</evidence>
<dbReference type="SMART" id="SM00116">
    <property type="entry name" value="CBS"/>
    <property type="match status" value="2"/>
</dbReference>
<dbReference type="InterPro" id="IPR036318">
    <property type="entry name" value="FAD-bd_PCMH-like_sf"/>
</dbReference>
<dbReference type="InterPro" id="IPR000644">
    <property type="entry name" value="CBS_dom"/>
</dbReference>
<dbReference type="CDD" id="cd04590">
    <property type="entry name" value="CBS_pair_CorC_HlyC_assoc"/>
    <property type="match status" value="1"/>
</dbReference>
<dbReference type="PANTHER" id="PTHR22777">
    <property type="entry name" value="HEMOLYSIN-RELATED"/>
    <property type="match status" value="1"/>
</dbReference>
<keyword evidence="2" id="KW-0813">Transport</keyword>
<dbReference type="RefSeq" id="WP_086320556.1">
    <property type="nucleotide sequence ID" value="NZ_CAMLFL010000020.1"/>
</dbReference>
<keyword evidence="5 9" id="KW-0129">CBS domain</keyword>
<evidence type="ECO:0000259" key="10">
    <source>
        <dbReference type="PROSITE" id="PS51371"/>
    </source>
</evidence>
<dbReference type="InterPro" id="IPR054115">
    <property type="entry name" value="CorC_N"/>
</dbReference>
<keyword evidence="6" id="KW-0170">Cobalt</keyword>
<sequence length="290" mass="33537">MSDDNHRRPKKGFTLWLSQLFNSEPKDKEELIEVIREAEENQLIDPDTLDMIEGVMDIADQRVRDIMIPRSQIVTIKDNFTLDECLDIISEHGHSRYPVISEDRDHIEGVLLAKDLLIYIRQGVKDFDLKKILRPTVVVPESKRVDHMLKEFRMQRYHMAMAIDEFGGVSGLVTIEDILELIVGDIEDEYDEVEDRDIRRLSPSVYSVRALTPVEDFNEIFATTFSDDEMDTIGGLVMQHFGRLPIRGETITIDGYQFKVTIVDRRRIIQLHVTIPEDANIPNLEQSENA</sequence>
<dbReference type="PANTHER" id="PTHR22777:SF27">
    <property type="entry name" value="MAGNESIUM AND COBALT EFFLUX PROTEIN CORC"/>
    <property type="match status" value="1"/>
</dbReference>
<keyword evidence="3" id="KW-0677">Repeat</keyword>
<dbReference type="AlphaFoldDB" id="A0A242NUA6"/>
<dbReference type="GO" id="GO:0050660">
    <property type="term" value="F:flavin adenine dinucleotide binding"/>
    <property type="evidence" value="ECO:0007669"/>
    <property type="project" value="InterPro"/>
</dbReference>
<evidence type="ECO:0000256" key="1">
    <source>
        <dbReference type="ARBA" id="ARBA00006337"/>
    </source>
</evidence>
<dbReference type="Pfam" id="PF21917">
    <property type="entry name" value="NMB0537_N"/>
    <property type="match status" value="1"/>
</dbReference>
<dbReference type="InterPro" id="IPR046342">
    <property type="entry name" value="CBS_dom_sf"/>
</dbReference>
<dbReference type="FunFam" id="3.10.580.10:FF:000002">
    <property type="entry name" value="Magnesium/cobalt efflux protein CorC"/>
    <property type="match status" value="1"/>
</dbReference>
<dbReference type="Gene3D" id="3.30.465.10">
    <property type="match status" value="1"/>
</dbReference>
<proteinExistence type="inferred from homology"/>
<accession>A0A242NUA6</accession>
<keyword evidence="4" id="KW-0460">Magnesium</keyword>
<dbReference type="NCBIfam" id="NF011675">
    <property type="entry name" value="PRK15094.1"/>
    <property type="match status" value="1"/>
</dbReference>
<comment type="caution">
    <text evidence="11">The sequence shown here is derived from an EMBL/GenBank/DDBJ whole genome shotgun (WGS) entry which is preliminary data.</text>
</comment>
<dbReference type="GO" id="GO:0005886">
    <property type="term" value="C:plasma membrane"/>
    <property type="evidence" value="ECO:0007669"/>
    <property type="project" value="TreeGrafter"/>
</dbReference>
<dbReference type="SMART" id="SM01091">
    <property type="entry name" value="CorC_HlyC"/>
    <property type="match status" value="1"/>
</dbReference>
<evidence type="ECO:0000256" key="2">
    <source>
        <dbReference type="ARBA" id="ARBA00022448"/>
    </source>
</evidence>
<dbReference type="InterPro" id="IPR005170">
    <property type="entry name" value="Transptr-assoc_dom"/>
</dbReference>
<evidence type="ECO:0000256" key="6">
    <source>
        <dbReference type="ARBA" id="ARBA00023285"/>
    </source>
</evidence>
<name>A0A242NUA6_9GAMM</name>
<gene>
    <name evidence="11" type="ORF">B6D06_06440</name>
</gene>
<protein>
    <recommendedName>
        <fullName evidence="8">Magnesium and cobalt efflux protein CorC</fullName>
    </recommendedName>
</protein>
<dbReference type="InterPro" id="IPR044751">
    <property type="entry name" value="Ion_transp-like_CBS"/>
</dbReference>
<dbReference type="EMBL" id="NASK01000095">
    <property type="protein sequence ID" value="OTQ49439.1"/>
    <property type="molecule type" value="Genomic_DNA"/>
</dbReference>
<dbReference type="PROSITE" id="PS51371">
    <property type="entry name" value="CBS"/>
    <property type="match status" value="2"/>
</dbReference>
<evidence type="ECO:0000256" key="7">
    <source>
        <dbReference type="ARBA" id="ARBA00037273"/>
    </source>
</evidence>
<evidence type="ECO:0000313" key="11">
    <source>
        <dbReference type="EMBL" id="OTQ49439.1"/>
    </source>
</evidence>
<dbReference type="SUPFAM" id="SSF56176">
    <property type="entry name" value="FAD-binding/transporter-associated domain-like"/>
    <property type="match status" value="1"/>
</dbReference>
<dbReference type="Proteomes" id="UP000194968">
    <property type="component" value="Unassembled WGS sequence"/>
</dbReference>
<evidence type="ECO:0000256" key="4">
    <source>
        <dbReference type="ARBA" id="ARBA00022842"/>
    </source>
</evidence>
<evidence type="ECO:0000256" key="9">
    <source>
        <dbReference type="PROSITE-ProRule" id="PRU00703"/>
    </source>
</evidence>
<dbReference type="SUPFAM" id="SSF54631">
    <property type="entry name" value="CBS-domain pair"/>
    <property type="match status" value="1"/>
</dbReference>
<evidence type="ECO:0000313" key="12">
    <source>
        <dbReference type="Proteomes" id="UP000194968"/>
    </source>
</evidence>
<dbReference type="OrthoDB" id="9797674at2"/>
<feature type="domain" description="CBS" evidence="10">
    <location>
        <begin position="67"/>
        <end position="127"/>
    </location>
</feature>